<dbReference type="HOGENOM" id="CLU_1212309_0_0_1"/>
<evidence type="ECO:0000313" key="3">
    <source>
        <dbReference type="Proteomes" id="UP000053257"/>
    </source>
</evidence>
<name>A0A0C3RPL9_PHLG1</name>
<feature type="domain" description="Helicase ATP-binding" evidence="1">
    <location>
        <begin position="67"/>
        <end position="198"/>
    </location>
</feature>
<protein>
    <recommendedName>
        <fullName evidence="1">Helicase ATP-binding domain-containing protein</fullName>
    </recommendedName>
</protein>
<keyword evidence="3" id="KW-1185">Reference proteome</keyword>
<feature type="non-terminal residue" evidence="2">
    <location>
        <position position="198"/>
    </location>
</feature>
<dbReference type="PROSITE" id="PS51192">
    <property type="entry name" value="HELICASE_ATP_BIND_1"/>
    <property type="match status" value="1"/>
</dbReference>
<dbReference type="EMBL" id="KN840781">
    <property type="protein sequence ID" value="KIP01486.1"/>
    <property type="molecule type" value="Genomic_DNA"/>
</dbReference>
<dbReference type="SUPFAM" id="SSF52540">
    <property type="entry name" value="P-loop containing nucleoside triphosphate hydrolases"/>
    <property type="match status" value="1"/>
</dbReference>
<dbReference type="Proteomes" id="UP000053257">
    <property type="component" value="Unassembled WGS sequence"/>
</dbReference>
<feature type="non-terminal residue" evidence="2">
    <location>
        <position position="1"/>
    </location>
</feature>
<dbReference type="OrthoDB" id="2757769at2759"/>
<proteinExistence type="predicted"/>
<evidence type="ECO:0000259" key="1">
    <source>
        <dbReference type="PROSITE" id="PS51192"/>
    </source>
</evidence>
<gene>
    <name evidence="2" type="ORF">PHLGIDRAFT_45582</name>
</gene>
<organism evidence="2 3">
    <name type="scientific">Phlebiopsis gigantea (strain 11061_1 CR5-6)</name>
    <name type="common">White-rot fungus</name>
    <name type="synonym">Peniophora gigantea</name>
    <dbReference type="NCBI Taxonomy" id="745531"/>
    <lineage>
        <taxon>Eukaryota</taxon>
        <taxon>Fungi</taxon>
        <taxon>Dikarya</taxon>
        <taxon>Basidiomycota</taxon>
        <taxon>Agaricomycotina</taxon>
        <taxon>Agaricomycetes</taxon>
        <taxon>Polyporales</taxon>
        <taxon>Phanerochaetaceae</taxon>
        <taxon>Phlebiopsis</taxon>
    </lineage>
</organism>
<sequence>DQLWEALGLGETKRIVGMAKYRDPELEYTSWNTTEGEPWWEDSAIPESRKVPLEPNYHQLVGVIKCLGWMTTKRGGLIADEVGVGKTGQVIMSLLMYFQLLQAQQLNVSFPPQLGIPATAQLSADPVVISLGSDYKTAFRKEGVPTKSADRDFTLFTRKFSVAIFDEVHELRNLGPRNTAAIGLARCSSSTICLTATP</sequence>
<evidence type="ECO:0000313" key="2">
    <source>
        <dbReference type="EMBL" id="KIP01486.1"/>
    </source>
</evidence>
<dbReference type="InterPro" id="IPR027417">
    <property type="entry name" value="P-loop_NTPase"/>
</dbReference>
<accession>A0A0C3RPL9</accession>
<reference evidence="2 3" key="1">
    <citation type="journal article" date="2014" name="PLoS Genet.">
        <title>Analysis of the Phlebiopsis gigantea genome, transcriptome and secretome provides insight into its pioneer colonization strategies of wood.</title>
        <authorList>
            <person name="Hori C."/>
            <person name="Ishida T."/>
            <person name="Igarashi K."/>
            <person name="Samejima M."/>
            <person name="Suzuki H."/>
            <person name="Master E."/>
            <person name="Ferreira P."/>
            <person name="Ruiz-Duenas F.J."/>
            <person name="Held B."/>
            <person name="Canessa P."/>
            <person name="Larrondo L.F."/>
            <person name="Schmoll M."/>
            <person name="Druzhinina I.S."/>
            <person name="Kubicek C.P."/>
            <person name="Gaskell J.A."/>
            <person name="Kersten P."/>
            <person name="St John F."/>
            <person name="Glasner J."/>
            <person name="Sabat G."/>
            <person name="Splinter BonDurant S."/>
            <person name="Syed K."/>
            <person name="Yadav J."/>
            <person name="Mgbeahuruike A.C."/>
            <person name="Kovalchuk A."/>
            <person name="Asiegbu F.O."/>
            <person name="Lackner G."/>
            <person name="Hoffmeister D."/>
            <person name="Rencoret J."/>
            <person name="Gutierrez A."/>
            <person name="Sun H."/>
            <person name="Lindquist E."/>
            <person name="Barry K."/>
            <person name="Riley R."/>
            <person name="Grigoriev I.V."/>
            <person name="Henrissat B."/>
            <person name="Kues U."/>
            <person name="Berka R.M."/>
            <person name="Martinez A.T."/>
            <person name="Covert S.F."/>
            <person name="Blanchette R.A."/>
            <person name="Cullen D."/>
        </authorList>
    </citation>
    <scope>NUCLEOTIDE SEQUENCE [LARGE SCALE GENOMIC DNA]</scope>
    <source>
        <strain evidence="2 3">11061_1 CR5-6</strain>
    </source>
</reference>
<dbReference type="Gene3D" id="3.40.50.300">
    <property type="entry name" value="P-loop containing nucleotide triphosphate hydrolases"/>
    <property type="match status" value="1"/>
</dbReference>
<dbReference type="InterPro" id="IPR014001">
    <property type="entry name" value="Helicase_ATP-bd"/>
</dbReference>
<dbReference type="AlphaFoldDB" id="A0A0C3RPL9"/>